<evidence type="ECO:0000256" key="3">
    <source>
        <dbReference type="ARBA" id="ARBA00022679"/>
    </source>
</evidence>
<dbReference type="AlphaFoldDB" id="A0A399D4B7"/>
<dbReference type="RefSeq" id="WP_119348636.1">
    <property type="nucleotide sequence ID" value="NZ_QWET01000002.1"/>
</dbReference>
<keyword evidence="5 7" id="KW-0573">Peptidoglycan synthesis</keyword>
<dbReference type="EMBL" id="QWET01000002">
    <property type="protein sequence ID" value="RIH66765.1"/>
    <property type="molecule type" value="Genomic_DNA"/>
</dbReference>
<dbReference type="Gene3D" id="2.40.440.10">
    <property type="entry name" value="L,D-transpeptidase catalytic domain-like"/>
    <property type="match status" value="1"/>
</dbReference>
<dbReference type="PROSITE" id="PS52029">
    <property type="entry name" value="LD_TPASE"/>
    <property type="match status" value="1"/>
</dbReference>
<evidence type="ECO:0000256" key="6">
    <source>
        <dbReference type="ARBA" id="ARBA00023316"/>
    </source>
</evidence>
<dbReference type="PANTHER" id="PTHR36699:SF1">
    <property type="entry name" value="L,D-TRANSPEPTIDASE YAFK-RELATED"/>
    <property type="match status" value="1"/>
</dbReference>
<evidence type="ECO:0000256" key="5">
    <source>
        <dbReference type="ARBA" id="ARBA00022984"/>
    </source>
</evidence>
<dbReference type="GO" id="GO:0016740">
    <property type="term" value="F:transferase activity"/>
    <property type="evidence" value="ECO:0007669"/>
    <property type="project" value="UniProtKB-KW"/>
</dbReference>
<evidence type="ECO:0000313" key="10">
    <source>
        <dbReference type="Proteomes" id="UP000266441"/>
    </source>
</evidence>
<protein>
    <recommendedName>
        <fullName evidence="8">L,D-TPase catalytic domain-containing protein</fullName>
    </recommendedName>
</protein>
<dbReference type="Proteomes" id="UP000266441">
    <property type="component" value="Unassembled WGS sequence"/>
</dbReference>
<dbReference type="GO" id="GO:0008360">
    <property type="term" value="P:regulation of cell shape"/>
    <property type="evidence" value="ECO:0007669"/>
    <property type="project" value="UniProtKB-UniRule"/>
</dbReference>
<dbReference type="Pfam" id="PF03734">
    <property type="entry name" value="YkuD"/>
    <property type="match status" value="1"/>
</dbReference>
<accession>A0A399D4B7</accession>
<feature type="domain" description="L,D-TPase catalytic" evidence="8">
    <location>
        <begin position="222"/>
        <end position="359"/>
    </location>
</feature>
<dbReference type="GO" id="GO:0009252">
    <property type="term" value="P:peptidoglycan biosynthetic process"/>
    <property type="evidence" value="ECO:0007669"/>
    <property type="project" value="UniProtKB-UniPathway"/>
</dbReference>
<dbReference type="InterPro" id="IPR038063">
    <property type="entry name" value="Transpep_catalytic_dom"/>
</dbReference>
<evidence type="ECO:0000256" key="2">
    <source>
        <dbReference type="ARBA" id="ARBA00005992"/>
    </source>
</evidence>
<keyword evidence="10" id="KW-1185">Reference proteome</keyword>
<keyword evidence="3" id="KW-0808">Transferase</keyword>
<evidence type="ECO:0000313" key="9">
    <source>
        <dbReference type="EMBL" id="RIH66765.1"/>
    </source>
</evidence>
<evidence type="ECO:0000256" key="7">
    <source>
        <dbReference type="PROSITE-ProRule" id="PRU01373"/>
    </source>
</evidence>
<evidence type="ECO:0000256" key="4">
    <source>
        <dbReference type="ARBA" id="ARBA00022960"/>
    </source>
</evidence>
<feature type="active site" description="Nucleophile" evidence="7">
    <location>
        <position position="335"/>
    </location>
</feature>
<dbReference type="SUPFAM" id="SSF141523">
    <property type="entry name" value="L,D-transpeptidase catalytic domain-like"/>
    <property type="match status" value="1"/>
</dbReference>
<dbReference type="OrthoDB" id="9809748at2"/>
<keyword evidence="4 7" id="KW-0133">Cell shape</keyword>
<sequence>MKAKKLTRLLIYFFLAVLFAFSGYAIIIYTANKPPVEEINRAREALASAKGKKTGKYAVESFKKAEKLYNDAIAEWEYQNRQFFMRRDFSFTSELAVKSYNQVMSSVEEADESRMKLKQDAEHKLALLKKQIEYFEKYYKNLALGSSILHLFSKGKTYFTEAQIEFKRDEYVQSLRSIFRAEQKLSQAEKLAFFKLTEFYNNYPGWQENTRLAYNLSQKGQIVFLIDKMESSLIVLKSGKEFKTFAVEFGENWMGDKAIKGDKATPEGIYKVQTKKSNSKTKYYKALLLNYPNKEDQKQYDELVRLGRISKNAGIGGLVEIHGEGGKGVHWTDGCIALENGEMDIVYRLGTVNTPVIIVGSRKSMEEYLN</sequence>
<dbReference type="GO" id="GO:0004180">
    <property type="term" value="F:carboxypeptidase activity"/>
    <property type="evidence" value="ECO:0007669"/>
    <property type="project" value="UniProtKB-ARBA"/>
</dbReference>
<proteinExistence type="inferred from homology"/>
<name>A0A399D4B7_9BACT</name>
<evidence type="ECO:0000259" key="8">
    <source>
        <dbReference type="PROSITE" id="PS52029"/>
    </source>
</evidence>
<dbReference type="PANTHER" id="PTHR36699">
    <property type="entry name" value="LD-TRANSPEPTIDASE"/>
    <property type="match status" value="1"/>
</dbReference>
<dbReference type="UniPathway" id="UPA00219"/>
<gene>
    <name evidence="9" type="ORF">D1164_04005</name>
</gene>
<comment type="similarity">
    <text evidence="2">Belongs to the YkuD family.</text>
</comment>
<dbReference type="InterPro" id="IPR005490">
    <property type="entry name" value="LD_TPept_cat_dom"/>
</dbReference>
<dbReference type="GO" id="GO:0071555">
    <property type="term" value="P:cell wall organization"/>
    <property type="evidence" value="ECO:0007669"/>
    <property type="project" value="UniProtKB-UniRule"/>
</dbReference>
<comment type="pathway">
    <text evidence="1 7">Cell wall biogenesis; peptidoglycan biosynthesis.</text>
</comment>
<comment type="caution">
    <text evidence="9">The sequence shown here is derived from an EMBL/GenBank/DDBJ whole genome shotgun (WGS) entry which is preliminary data.</text>
</comment>
<evidence type="ECO:0000256" key="1">
    <source>
        <dbReference type="ARBA" id="ARBA00004752"/>
    </source>
</evidence>
<dbReference type="CDD" id="cd16913">
    <property type="entry name" value="YkuD_like"/>
    <property type="match status" value="1"/>
</dbReference>
<reference evidence="9 10" key="1">
    <citation type="journal article" date="2015" name="Int. J. Syst. Evol. Microbiol.">
        <title>Mariniphaga sediminis sp. nov., isolated from coastal sediment.</title>
        <authorList>
            <person name="Wang F.Q."/>
            <person name="Shen Q.Y."/>
            <person name="Chen G.J."/>
            <person name="Du Z.J."/>
        </authorList>
    </citation>
    <scope>NUCLEOTIDE SEQUENCE [LARGE SCALE GENOMIC DNA]</scope>
    <source>
        <strain evidence="9 10">SY21</strain>
    </source>
</reference>
<feature type="active site" description="Proton donor/acceptor" evidence="7">
    <location>
        <position position="322"/>
    </location>
</feature>
<keyword evidence="6 7" id="KW-0961">Cell wall biogenesis/degradation</keyword>
<organism evidence="9 10">
    <name type="scientific">Mariniphaga sediminis</name>
    <dbReference type="NCBI Taxonomy" id="1628158"/>
    <lineage>
        <taxon>Bacteria</taxon>
        <taxon>Pseudomonadati</taxon>
        <taxon>Bacteroidota</taxon>
        <taxon>Bacteroidia</taxon>
        <taxon>Marinilabiliales</taxon>
        <taxon>Prolixibacteraceae</taxon>
        <taxon>Mariniphaga</taxon>
    </lineage>
</organism>